<name>A0A9P3GH85_9APHY</name>
<keyword evidence="3" id="KW-1185">Reference proteome</keyword>
<feature type="region of interest" description="Disordered" evidence="1">
    <location>
        <begin position="672"/>
        <end position="736"/>
    </location>
</feature>
<dbReference type="AlphaFoldDB" id="A0A9P3GH85"/>
<reference evidence="2 3" key="1">
    <citation type="submission" date="2021-08" db="EMBL/GenBank/DDBJ databases">
        <title>Draft Genome Sequence of Phanerochaete sordida strain YK-624.</title>
        <authorList>
            <person name="Mori T."/>
            <person name="Dohra H."/>
            <person name="Suzuki T."/>
            <person name="Kawagishi H."/>
            <person name="Hirai H."/>
        </authorList>
    </citation>
    <scope>NUCLEOTIDE SEQUENCE [LARGE SCALE GENOMIC DNA]</scope>
    <source>
        <strain evidence="2 3">YK-624</strain>
    </source>
</reference>
<gene>
    <name evidence="2" type="ORF">PsYK624_111130</name>
</gene>
<organism evidence="2 3">
    <name type="scientific">Phanerochaete sordida</name>
    <dbReference type="NCBI Taxonomy" id="48140"/>
    <lineage>
        <taxon>Eukaryota</taxon>
        <taxon>Fungi</taxon>
        <taxon>Dikarya</taxon>
        <taxon>Basidiomycota</taxon>
        <taxon>Agaricomycotina</taxon>
        <taxon>Agaricomycetes</taxon>
        <taxon>Polyporales</taxon>
        <taxon>Phanerochaetaceae</taxon>
        <taxon>Phanerochaete</taxon>
    </lineage>
</organism>
<feature type="compositionally biased region" description="Basic and acidic residues" evidence="1">
    <location>
        <begin position="124"/>
        <end position="135"/>
    </location>
</feature>
<feature type="compositionally biased region" description="Basic and acidic residues" evidence="1">
    <location>
        <begin position="82"/>
        <end position="98"/>
    </location>
</feature>
<feature type="compositionally biased region" description="Pro residues" evidence="1">
    <location>
        <begin position="393"/>
        <end position="408"/>
    </location>
</feature>
<feature type="compositionally biased region" description="Basic and acidic residues" evidence="1">
    <location>
        <begin position="317"/>
        <end position="338"/>
    </location>
</feature>
<evidence type="ECO:0000256" key="1">
    <source>
        <dbReference type="SAM" id="MobiDB-lite"/>
    </source>
</evidence>
<feature type="compositionally biased region" description="Polar residues" evidence="1">
    <location>
        <begin position="279"/>
        <end position="289"/>
    </location>
</feature>
<feature type="region of interest" description="Disordered" evidence="1">
    <location>
        <begin position="601"/>
        <end position="622"/>
    </location>
</feature>
<evidence type="ECO:0000313" key="2">
    <source>
        <dbReference type="EMBL" id="GJE94937.1"/>
    </source>
</evidence>
<feature type="region of interest" description="Disordered" evidence="1">
    <location>
        <begin position="33"/>
        <end position="497"/>
    </location>
</feature>
<evidence type="ECO:0000313" key="3">
    <source>
        <dbReference type="Proteomes" id="UP000703269"/>
    </source>
</evidence>
<feature type="region of interest" description="Disordered" evidence="1">
    <location>
        <begin position="1"/>
        <end position="21"/>
    </location>
</feature>
<feature type="compositionally biased region" description="Polar residues" evidence="1">
    <location>
        <begin position="695"/>
        <end position="711"/>
    </location>
</feature>
<sequence>MSALGSPPINDSMKTYMLRSSTPASNEKVMLYLESMQSAPPDNEDMDRFEEMPPSEVGSRVSKTRSQASRKSRSQVSRSQVSRREPGVETIEEIRSDMQEQSEAGKTVPIHSDAAPNQDPHFLLPEDYRVRKKFESYQTDQTWGNSGPIPGTEPRVRDKFQSKQTIPTFGFTGSEPPSIHPSDEAPVSPPGQRPDIGQPWSPPITAAGIGLPPSVASPISSRPHNPFQEYGMTSAFGESSPYDPIPIQSNGHLSPKAASRAMSPGRSAATTRYPPLPDSTMSPGRTLSPNAVYDMDRRITKTPSIAPSESASQVPKARREREREREPSVKPVRSEVEAQPRSGSGGGSRGERSRVEGSNAARSQVPPPMSPPPRSQVPAPMSPPQRSQVPSAMSPPPRSQATAPPQPMLMPMSPRSQATAPPPRQMSMSPRSQASRPSNVPPPQILSPARSNRTIPPSAIAAANAYYNAQSPEPVPVPPADPTPTQSRPASPDQELTHEEQNLVNGYFTTNGGLRPTATPGTMPMDMRTTSYAPSAMAPSTLGPDVVNSHYHDGELCQLLHALDQPMAEPVKKAVRKAVRTRIKKLGMKYDNKSIEQYRRSYHDHDPSVHLSPPPAPAAGPDPQVLAAQIAAASVDETPAWARNLLDNVIHLTAKVDQVDTKVDRVVELRSSRGGGSVEDSQRYDRRRREREYVPSQSEMNQTMTQQQTVLTEGDDDMYTEPRHDQSHLHMHHPQAHLHDEEDYYEDDEGGPGTTQLEAEAQGDISGLPSDYSPGQQFLEEELYKLRVKPHNGAASQSGATHKTWEVARDDGGDFHDEGDTQAAVTESGLPEIPDAGGAYTERSLPPLPSGVSAAGPQDEQLLHPQWPTAYPSEQQGPPPWQRIHSRLLSWAIVWPMSELDHALNSTTRGHQVDEVALSIWSTQSYKRYVRTKMTESPPERVDRLFVPPNMAEAISTAVYNGRHGDACGMLRDLWAPFGLEGIPRLLIVLAKHRTDDNHWVVHRFSLPDGSLTTYDTYPDKSLPDGRPLGWWFAIRLAWPDTVYPNPERLIQKMVRLHRPMQLPIDNSVAAAGIWRNLLMGSRAERSLDLERLRDLINQEVKNLRQRKVLGKLSVSSPRPNWEDMH</sequence>
<protein>
    <submittedName>
        <fullName evidence="2">Uncharacterized protein</fullName>
    </submittedName>
</protein>
<feature type="compositionally biased region" description="Polar residues" evidence="1">
    <location>
        <begin position="301"/>
        <end position="313"/>
    </location>
</feature>
<comment type="caution">
    <text evidence="2">The sequence shown here is derived from an EMBL/GenBank/DDBJ whole genome shotgun (WGS) entry which is preliminary data.</text>
</comment>
<feature type="compositionally biased region" description="Pro residues" evidence="1">
    <location>
        <begin position="473"/>
        <end position="482"/>
    </location>
</feature>
<feature type="compositionally biased region" description="Pro residues" evidence="1">
    <location>
        <begin position="365"/>
        <end position="383"/>
    </location>
</feature>
<dbReference type="OrthoDB" id="2562444at2759"/>
<accession>A0A9P3GH85</accession>
<dbReference type="EMBL" id="BPQB01000044">
    <property type="protein sequence ID" value="GJE94937.1"/>
    <property type="molecule type" value="Genomic_DNA"/>
</dbReference>
<feature type="compositionally biased region" description="Polar residues" evidence="1">
    <location>
        <begin position="136"/>
        <end position="145"/>
    </location>
</feature>
<proteinExistence type="predicted"/>
<dbReference type="Proteomes" id="UP000703269">
    <property type="component" value="Unassembled WGS sequence"/>
</dbReference>
<feature type="compositionally biased region" description="Low complexity" evidence="1">
    <location>
        <begin position="455"/>
        <end position="472"/>
    </location>
</feature>